<dbReference type="AlphaFoldDB" id="A0A2U1SZF8"/>
<keyword evidence="2" id="KW-0812">Transmembrane</keyword>
<evidence type="ECO:0000256" key="2">
    <source>
        <dbReference type="SAM" id="Phobius"/>
    </source>
</evidence>
<sequence>MKALTTSTITAAAVAALVIAAPLAANAHVGVTPSSTAAGSPSVLTFSFSHGCEGSPTTSLTFGIPESVESVTPTVHPGWSIAETPTTVTYTANTPVADGLRDTVALSVVLPAGEEGDTVAFPVVQGCVDGEHAWTELAEGDAEPDSPAPTITLTAADPSAGGHGHGAATDSAETEEHATSAESASAEGSVDVVGRGLGIAGLVVGAVSIVIGLTARRRAVRS</sequence>
<dbReference type="RefSeq" id="WP_108996952.1">
    <property type="nucleotide sequence ID" value="NZ_QEEX01000001.1"/>
</dbReference>
<dbReference type="Pfam" id="PF07987">
    <property type="entry name" value="DUF1775"/>
    <property type="match status" value="1"/>
</dbReference>
<dbReference type="Gene3D" id="2.60.40.2230">
    <property type="entry name" value="Uncharacterised protein YcnI-like PF07987, DUF1775"/>
    <property type="match status" value="1"/>
</dbReference>
<organism evidence="5 6">
    <name type="scientific">Homoserinimonas hongtaonis</name>
    <dbReference type="NCBI Taxonomy" id="2079791"/>
    <lineage>
        <taxon>Bacteria</taxon>
        <taxon>Bacillati</taxon>
        <taxon>Actinomycetota</taxon>
        <taxon>Actinomycetes</taxon>
        <taxon>Micrococcales</taxon>
        <taxon>Microbacteriaceae</taxon>
        <taxon>Homoserinimonas</taxon>
    </lineage>
</organism>
<comment type="caution">
    <text evidence="5">The sequence shown here is derived from an EMBL/GenBank/DDBJ whole genome shotgun (WGS) entry which is preliminary data.</text>
</comment>
<evidence type="ECO:0000256" key="1">
    <source>
        <dbReference type="SAM" id="MobiDB-lite"/>
    </source>
</evidence>
<proteinExistence type="predicted"/>
<keyword evidence="3" id="KW-0732">Signal</keyword>
<gene>
    <name evidence="5" type="ORF">DF220_03050</name>
</gene>
<keyword evidence="2" id="KW-0472">Membrane</keyword>
<protein>
    <recommendedName>
        <fullName evidence="4">YncI copper-binding domain-containing protein</fullName>
    </recommendedName>
</protein>
<keyword evidence="6" id="KW-1185">Reference proteome</keyword>
<dbReference type="Proteomes" id="UP000244978">
    <property type="component" value="Unassembled WGS sequence"/>
</dbReference>
<evidence type="ECO:0000259" key="4">
    <source>
        <dbReference type="Pfam" id="PF07987"/>
    </source>
</evidence>
<name>A0A2U1SZF8_9MICO</name>
<accession>A0A2U1SZF8</accession>
<reference evidence="6" key="1">
    <citation type="submission" date="2018-04" db="EMBL/GenBank/DDBJ databases">
        <authorList>
            <person name="Liu S."/>
            <person name="Wang Z."/>
            <person name="Li J."/>
        </authorList>
    </citation>
    <scope>NUCLEOTIDE SEQUENCE [LARGE SCALE GENOMIC DNA]</scope>
    <source>
        <strain evidence="6">S1194</strain>
    </source>
</reference>
<feature type="chain" id="PRO_5015532669" description="YncI copper-binding domain-containing protein" evidence="3">
    <location>
        <begin position="28"/>
        <end position="222"/>
    </location>
</feature>
<evidence type="ECO:0000256" key="3">
    <source>
        <dbReference type="SAM" id="SignalP"/>
    </source>
</evidence>
<feature type="signal peptide" evidence="3">
    <location>
        <begin position="1"/>
        <end position="27"/>
    </location>
</feature>
<feature type="domain" description="YncI copper-binding" evidence="4">
    <location>
        <begin position="81"/>
        <end position="153"/>
    </location>
</feature>
<dbReference type="InterPro" id="IPR038507">
    <property type="entry name" value="YcnI-like_sf"/>
</dbReference>
<feature type="transmembrane region" description="Helical" evidence="2">
    <location>
        <begin position="196"/>
        <end position="215"/>
    </location>
</feature>
<evidence type="ECO:0000313" key="5">
    <source>
        <dbReference type="EMBL" id="PWB96923.1"/>
    </source>
</evidence>
<dbReference type="EMBL" id="QEEX01000001">
    <property type="protein sequence ID" value="PWB96923.1"/>
    <property type="molecule type" value="Genomic_DNA"/>
</dbReference>
<dbReference type="CDD" id="cd08545">
    <property type="entry name" value="YcnI_like"/>
    <property type="match status" value="1"/>
</dbReference>
<dbReference type="InterPro" id="IPR012533">
    <property type="entry name" value="YcnI-copper_dom"/>
</dbReference>
<evidence type="ECO:0000313" key="6">
    <source>
        <dbReference type="Proteomes" id="UP000244978"/>
    </source>
</evidence>
<feature type="region of interest" description="Disordered" evidence="1">
    <location>
        <begin position="139"/>
        <end position="187"/>
    </location>
</feature>
<keyword evidence="2" id="KW-1133">Transmembrane helix</keyword>